<gene>
    <name evidence="2" type="ORF">METZ01_LOCUS452833</name>
</gene>
<feature type="non-terminal residue" evidence="2">
    <location>
        <position position="158"/>
    </location>
</feature>
<proteinExistence type="predicted"/>
<accession>A0A382ZXD6</accession>
<evidence type="ECO:0000256" key="1">
    <source>
        <dbReference type="SAM" id="Phobius"/>
    </source>
</evidence>
<feature type="transmembrane region" description="Helical" evidence="1">
    <location>
        <begin position="15"/>
        <end position="37"/>
    </location>
</feature>
<dbReference type="AlphaFoldDB" id="A0A382ZXD6"/>
<sequence>MKLDKLWTELKRRRVVRVVIAYAAVVYVVLEVAQLTFEPLGLPDWTYQFLVFVVLAGFPVAGVLAWAFDVTPDDGGKETGAGPDRRGRWILVSAMVIALGIAIWQFSLRPKTVMADGVNPDLIAVIPFRISSADERVTILREGVIDMLAPIFSATPRV</sequence>
<keyword evidence="1" id="KW-1133">Transmembrane helix</keyword>
<feature type="transmembrane region" description="Helical" evidence="1">
    <location>
        <begin position="89"/>
        <end position="107"/>
    </location>
</feature>
<reference evidence="2" key="1">
    <citation type="submission" date="2018-05" db="EMBL/GenBank/DDBJ databases">
        <authorList>
            <person name="Lanie J.A."/>
            <person name="Ng W.-L."/>
            <person name="Kazmierczak K.M."/>
            <person name="Andrzejewski T.M."/>
            <person name="Davidsen T.M."/>
            <person name="Wayne K.J."/>
            <person name="Tettelin H."/>
            <person name="Glass J.I."/>
            <person name="Rusch D."/>
            <person name="Podicherti R."/>
            <person name="Tsui H.-C.T."/>
            <person name="Winkler M.E."/>
        </authorList>
    </citation>
    <scope>NUCLEOTIDE SEQUENCE</scope>
</reference>
<organism evidence="2">
    <name type="scientific">marine metagenome</name>
    <dbReference type="NCBI Taxonomy" id="408172"/>
    <lineage>
        <taxon>unclassified sequences</taxon>
        <taxon>metagenomes</taxon>
        <taxon>ecological metagenomes</taxon>
    </lineage>
</organism>
<name>A0A382ZXD6_9ZZZZ</name>
<protein>
    <recommendedName>
        <fullName evidence="3">Adenylyl cyclase</fullName>
    </recommendedName>
</protein>
<dbReference type="EMBL" id="UINC01187319">
    <property type="protein sequence ID" value="SVD99979.1"/>
    <property type="molecule type" value="Genomic_DNA"/>
</dbReference>
<keyword evidence="1" id="KW-0472">Membrane</keyword>
<keyword evidence="1" id="KW-0812">Transmembrane</keyword>
<evidence type="ECO:0008006" key="3">
    <source>
        <dbReference type="Google" id="ProtNLM"/>
    </source>
</evidence>
<evidence type="ECO:0000313" key="2">
    <source>
        <dbReference type="EMBL" id="SVD99979.1"/>
    </source>
</evidence>
<feature type="transmembrane region" description="Helical" evidence="1">
    <location>
        <begin position="49"/>
        <end position="68"/>
    </location>
</feature>